<dbReference type="EMBL" id="JAGKQQ010000001">
    <property type="protein sequence ID" value="MBP3958068.1"/>
    <property type="molecule type" value="Genomic_DNA"/>
</dbReference>
<organism evidence="2 3">
    <name type="scientific">Gemmata palustris</name>
    <dbReference type="NCBI Taxonomy" id="2822762"/>
    <lineage>
        <taxon>Bacteria</taxon>
        <taxon>Pseudomonadati</taxon>
        <taxon>Planctomycetota</taxon>
        <taxon>Planctomycetia</taxon>
        <taxon>Gemmatales</taxon>
        <taxon>Gemmataceae</taxon>
        <taxon>Gemmata</taxon>
    </lineage>
</organism>
<feature type="compositionally biased region" description="Polar residues" evidence="1">
    <location>
        <begin position="127"/>
        <end position="139"/>
    </location>
</feature>
<protein>
    <submittedName>
        <fullName evidence="2">WD40 repeat domain-containing protein</fullName>
    </submittedName>
</protein>
<accession>A0ABS5BWL4</accession>
<dbReference type="SUPFAM" id="SSF50998">
    <property type="entry name" value="Quinoprotein alcohol dehydrogenase-like"/>
    <property type="match status" value="1"/>
</dbReference>
<dbReference type="Gene3D" id="2.130.10.10">
    <property type="entry name" value="YVTN repeat-like/Quinoprotein amine dehydrogenase"/>
    <property type="match status" value="1"/>
</dbReference>
<comment type="caution">
    <text evidence="2">The sequence shown here is derived from an EMBL/GenBank/DDBJ whole genome shotgun (WGS) entry which is preliminary data.</text>
</comment>
<evidence type="ECO:0000256" key="1">
    <source>
        <dbReference type="SAM" id="MobiDB-lite"/>
    </source>
</evidence>
<dbReference type="InterPro" id="IPR011047">
    <property type="entry name" value="Quinoprotein_ADH-like_sf"/>
</dbReference>
<evidence type="ECO:0000313" key="3">
    <source>
        <dbReference type="Proteomes" id="UP000676565"/>
    </source>
</evidence>
<gene>
    <name evidence="2" type="ORF">J8F10_22675</name>
</gene>
<dbReference type="Proteomes" id="UP000676565">
    <property type="component" value="Unassembled WGS sequence"/>
</dbReference>
<feature type="region of interest" description="Disordered" evidence="1">
    <location>
        <begin position="117"/>
        <end position="141"/>
    </location>
</feature>
<evidence type="ECO:0000313" key="2">
    <source>
        <dbReference type="EMBL" id="MBP3958068.1"/>
    </source>
</evidence>
<keyword evidence="3" id="KW-1185">Reference proteome</keyword>
<reference evidence="2 3" key="1">
    <citation type="submission" date="2021-04" db="EMBL/GenBank/DDBJ databases">
        <authorList>
            <person name="Ivanova A."/>
        </authorList>
    </citation>
    <scope>NUCLEOTIDE SEQUENCE [LARGE SCALE GENOMIC DNA]</scope>
    <source>
        <strain evidence="2 3">G18</strain>
    </source>
</reference>
<dbReference type="RefSeq" id="WP_210657716.1">
    <property type="nucleotide sequence ID" value="NZ_JAGKQQ010000001.1"/>
</dbReference>
<proteinExistence type="predicted"/>
<dbReference type="InterPro" id="IPR015943">
    <property type="entry name" value="WD40/YVTN_repeat-like_dom_sf"/>
</dbReference>
<name>A0ABS5BWL4_9BACT</name>
<sequence>MAATGPEGFVRVIDLVTNREVLELSLMGAYGNGVAFALKQPFLVASDGDGNVRFWHRDTGQPIGIPLRFHGEVTRMRFRPGSDEFAVPAGDSVYLCTAPDPPADLISAGRGVRVRGLDSRPRATGSRLPTTGPSTCSTRTSKRPLALNHGSDALTIRFDTNAARSRVLRGTRNGFDWFTVPDGTKTEPTASLGLGRVHRLEPLRDGTGSWSWGPRSSRATIPVLYSAPHYQPPPRTSPRAWT</sequence>